<accession>A0A8H2LKM3</accession>
<dbReference type="InterPro" id="IPR036052">
    <property type="entry name" value="TrpB-like_PALP_sf"/>
</dbReference>
<evidence type="ECO:0000256" key="3">
    <source>
        <dbReference type="ARBA" id="ARBA00022898"/>
    </source>
</evidence>
<keyword evidence="3" id="KW-0663">Pyridoxal phosphate</keyword>
<evidence type="ECO:0000256" key="1">
    <source>
        <dbReference type="ARBA" id="ARBA00001933"/>
    </source>
</evidence>
<dbReference type="Proteomes" id="UP000323324">
    <property type="component" value="Unassembled WGS sequence"/>
</dbReference>
<dbReference type="SUPFAM" id="SSF53686">
    <property type="entry name" value="Tryptophan synthase beta subunit-like PLP-dependent enzymes"/>
    <property type="match status" value="1"/>
</dbReference>
<comment type="caution">
    <text evidence="4">The sequence shown here is derived from an EMBL/GenBank/DDBJ whole genome shotgun (WGS) entry which is preliminary data.</text>
</comment>
<dbReference type="PANTHER" id="PTHR43780">
    <property type="entry name" value="1-AMINOCYCLOPROPANE-1-CARBOXYLATE DEAMINASE-RELATED"/>
    <property type="match status" value="1"/>
</dbReference>
<protein>
    <submittedName>
        <fullName evidence="4">Pyridoxal-phosphate dependent enzyme</fullName>
    </submittedName>
</protein>
<sequence>MIKDYDNAGYGVITENEKKAMRELAQTEGIILDPVYSSHAYYGMIDHLVNNKIEKGSNILFWHTVGLPAIFCYSKELT</sequence>
<dbReference type="Gene3D" id="3.40.50.1100">
    <property type="match status" value="1"/>
</dbReference>
<dbReference type="InterPro" id="IPR027278">
    <property type="entry name" value="ACCD_DCysDesulf"/>
</dbReference>
<dbReference type="PANTHER" id="PTHR43780:SF2">
    <property type="entry name" value="1-AMINOCYCLOPROPANE-1-CARBOXYLATE DEAMINASE-RELATED"/>
    <property type="match status" value="1"/>
</dbReference>
<evidence type="ECO:0000313" key="4">
    <source>
        <dbReference type="EMBL" id="TYB71874.1"/>
    </source>
</evidence>
<evidence type="ECO:0000313" key="5">
    <source>
        <dbReference type="Proteomes" id="UP000323324"/>
    </source>
</evidence>
<dbReference type="EMBL" id="VSKM01000013">
    <property type="protein sequence ID" value="TYB71874.1"/>
    <property type="molecule type" value="Genomic_DNA"/>
</dbReference>
<comment type="similarity">
    <text evidence="2">Belongs to the ACC deaminase/D-cysteine desulfhydrase family.</text>
</comment>
<dbReference type="GO" id="GO:0019148">
    <property type="term" value="F:D-cysteine desulfhydrase activity"/>
    <property type="evidence" value="ECO:0007669"/>
    <property type="project" value="TreeGrafter"/>
</dbReference>
<proteinExistence type="inferred from homology"/>
<gene>
    <name evidence="4" type="ORF">ES676_12095</name>
</gene>
<comment type="cofactor">
    <cofactor evidence="1">
        <name>pyridoxal 5'-phosphate</name>
        <dbReference type="ChEBI" id="CHEBI:597326"/>
    </cofactor>
</comment>
<name>A0A8H2LKM3_9FLAO</name>
<organism evidence="4 5">
    <name type="scientific">Bizionia saleffrena</name>
    <dbReference type="NCBI Taxonomy" id="291189"/>
    <lineage>
        <taxon>Bacteria</taxon>
        <taxon>Pseudomonadati</taxon>
        <taxon>Bacteroidota</taxon>
        <taxon>Flavobacteriia</taxon>
        <taxon>Flavobacteriales</taxon>
        <taxon>Flavobacteriaceae</taxon>
        <taxon>Bizionia</taxon>
    </lineage>
</organism>
<dbReference type="AlphaFoldDB" id="A0A8H2LKM3"/>
<evidence type="ECO:0000256" key="2">
    <source>
        <dbReference type="ARBA" id="ARBA00008639"/>
    </source>
</evidence>
<reference evidence="4 5" key="1">
    <citation type="submission" date="2019-08" db="EMBL/GenBank/DDBJ databases">
        <title>Genomes of Antarctic Bizionia species.</title>
        <authorList>
            <person name="Bowman J.P."/>
        </authorList>
    </citation>
    <scope>NUCLEOTIDE SEQUENCE [LARGE SCALE GENOMIC DNA]</scope>
    <source>
        <strain evidence="4 5">HFD</strain>
    </source>
</reference>
<keyword evidence="5" id="KW-1185">Reference proteome</keyword>